<gene>
    <name evidence="2" type="ORF">UV73_C0001G0129</name>
</gene>
<sequence length="271" mass="31216">MADKKITVHMLVKNEDRFVWYSLASVLPYADRVLICDSGSSDETYRILKSFSDPKISLKREKAETAQDVSRLRQSQLEKTGGGFIWLVDGDEVYPGETASEIRKIVKMKGRTTEGIVVGRYDLLGDIYHYQDDSAGFYSLFGKKGHFALRLINTDILSGLHIAGKYPLEGYYDKTDTEITRHPPEKFIFTKGHLFHAMYLKRSSMKDDPVFNRNKYKIEKGLELKRQFIPEIFYKKEKPAMVAEVLGERGMVYEFMAAFLTPLKKIKRKLA</sequence>
<keyword evidence="2" id="KW-0808">Transferase</keyword>
<name>A0A0G1GIN5_9BACT</name>
<dbReference type="GO" id="GO:0016740">
    <property type="term" value="F:transferase activity"/>
    <property type="evidence" value="ECO:0007669"/>
    <property type="project" value="UniProtKB-KW"/>
</dbReference>
<accession>A0A0G1GIN5</accession>
<feature type="domain" description="Glycosyltransferase 2-like" evidence="1">
    <location>
        <begin position="8"/>
        <end position="136"/>
    </location>
</feature>
<dbReference type="STRING" id="1618443.UV73_C0001G0129"/>
<dbReference type="Gene3D" id="3.90.550.10">
    <property type="entry name" value="Spore Coat Polysaccharide Biosynthesis Protein SpsA, Chain A"/>
    <property type="match status" value="1"/>
</dbReference>
<evidence type="ECO:0000259" key="1">
    <source>
        <dbReference type="Pfam" id="PF00535"/>
    </source>
</evidence>
<comment type="caution">
    <text evidence="2">The sequence shown here is derived from an EMBL/GenBank/DDBJ whole genome shotgun (WGS) entry which is preliminary data.</text>
</comment>
<evidence type="ECO:0000313" key="2">
    <source>
        <dbReference type="EMBL" id="KKS98608.1"/>
    </source>
</evidence>
<dbReference type="EMBL" id="LCFP01000001">
    <property type="protein sequence ID" value="KKS98608.1"/>
    <property type="molecule type" value="Genomic_DNA"/>
</dbReference>
<dbReference type="Pfam" id="PF00535">
    <property type="entry name" value="Glycos_transf_2"/>
    <property type="match status" value="1"/>
</dbReference>
<evidence type="ECO:0000313" key="3">
    <source>
        <dbReference type="Proteomes" id="UP000034894"/>
    </source>
</evidence>
<dbReference type="SUPFAM" id="SSF53448">
    <property type="entry name" value="Nucleotide-diphospho-sugar transferases"/>
    <property type="match status" value="1"/>
</dbReference>
<dbReference type="InterPro" id="IPR001173">
    <property type="entry name" value="Glyco_trans_2-like"/>
</dbReference>
<dbReference type="PANTHER" id="PTHR43630">
    <property type="entry name" value="POLY-BETA-1,6-N-ACETYL-D-GLUCOSAMINE SYNTHASE"/>
    <property type="match status" value="1"/>
</dbReference>
<dbReference type="PANTHER" id="PTHR43630:SF2">
    <property type="entry name" value="GLYCOSYLTRANSFERASE"/>
    <property type="match status" value="1"/>
</dbReference>
<dbReference type="InterPro" id="IPR029044">
    <property type="entry name" value="Nucleotide-diphossugar_trans"/>
</dbReference>
<reference evidence="2 3" key="1">
    <citation type="journal article" date="2015" name="Nature">
        <title>rRNA introns, odd ribosomes, and small enigmatic genomes across a large radiation of phyla.</title>
        <authorList>
            <person name="Brown C.T."/>
            <person name="Hug L.A."/>
            <person name="Thomas B.C."/>
            <person name="Sharon I."/>
            <person name="Castelle C.J."/>
            <person name="Singh A."/>
            <person name="Wilkins M.J."/>
            <person name="Williams K.H."/>
            <person name="Banfield J.F."/>
        </authorList>
    </citation>
    <scope>NUCLEOTIDE SEQUENCE [LARGE SCALE GENOMIC DNA]</scope>
</reference>
<dbReference type="CDD" id="cd00761">
    <property type="entry name" value="Glyco_tranf_GTA_type"/>
    <property type="match status" value="1"/>
</dbReference>
<organism evidence="2 3">
    <name type="scientific">Candidatus Gottesmanbacteria bacterium GW2011_GWA2_43_14</name>
    <dbReference type="NCBI Taxonomy" id="1618443"/>
    <lineage>
        <taxon>Bacteria</taxon>
        <taxon>Candidatus Gottesmaniibacteriota</taxon>
    </lineage>
</organism>
<dbReference type="Proteomes" id="UP000034894">
    <property type="component" value="Unassembled WGS sequence"/>
</dbReference>
<dbReference type="AlphaFoldDB" id="A0A0G1GIN5"/>
<proteinExistence type="predicted"/>
<protein>
    <submittedName>
        <fullName evidence="2">Family 2 glycosyl transferase</fullName>
    </submittedName>
</protein>